<dbReference type="Pfam" id="PF00403">
    <property type="entry name" value="HMA"/>
    <property type="match status" value="1"/>
</dbReference>
<keyword evidence="9" id="KW-1185">Reference proteome</keyword>
<reference evidence="8 9" key="1">
    <citation type="submission" date="2020-08" db="EMBL/GenBank/DDBJ databases">
        <title>Genomic Encyclopedia of Type Strains, Phase IV (KMG-IV): sequencing the most valuable type-strain genomes for metagenomic binning, comparative biology and taxonomic classification.</title>
        <authorList>
            <person name="Goeker M."/>
        </authorList>
    </citation>
    <scope>NUCLEOTIDE SEQUENCE [LARGE SCALE GENOMIC DNA]</scope>
    <source>
        <strain evidence="8 9">DSM 15895</strain>
    </source>
</reference>
<dbReference type="GO" id="GO:0005737">
    <property type="term" value="C:cytoplasm"/>
    <property type="evidence" value="ECO:0007669"/>
    <property type="project" value="UniProtKB-SubCell"/>
</dbReference>
<organism evidence="8 9">
    <name type="scientific">Planococcus koreensis</name>
    <dbReference type="NCBI Taxonomy" id="112331"/>
    <lineage>
        <taxon>Bacteria</taxon>
        <taxon>Bacillati</taxon>
        <taxon>Bacillota</taxon>
        <taxon>Bacilli</taxon>
        <taxon>Bacillales</taxon>
        <taxon>Caryophanaceae</taxon>
        <taxon>Planococcus</taxon>
    </lineage>
</organism>
<name>A0A7W8CU24_9BACL</name>
<feature type="domain" description="HMA" evidence="7">
    <location>
        <begin position="3"/>
        <end position="69"/>
    </location>
</feature>
<evidence type="ECO:0000256" key="2">
    <source>
        <dbReference type="ARBA" id="ARBA00015313"/>
    </source>
</evidence>
<evidence type="ECO:0000256" key="3">
    <source>
        <dbReference type="ARBA" id="ARBA00022490"/>
    </source>
</evidence>
<accession>A0A7W8CU24</accession>
<evidence type="ECO:0000256" key="1">
    <source>
        <dbReference type="ARBA" id="ARBA00004496"/>
    </source>
</evidence>
<dbReference type="PANTHER" id="PTHR46594:SF4">
    <property type="entry name" value="P-TYPE CATION-TRANSPORTING ATPASE"/>
    <property type="match status" value="1"/>
</dbReference>
<keyword evidence="4" id="KW-0479">Metal-binding</keyword>
<evidence type="ECO:0000256" key="6">
    <source>
        <dbReference type="ARBA" id="ARBA00023186"/>
    </source>
</evidence>
<sequence>MTEQITLPVSGMTCQHCVGRVEKNVSALAGVDKVDVSLENASVAVAYDKSAVSVDQITEAIEDAGYDVGAPKA</sequence>
<dbReference type="GO" id="GO:0006825">
    <property type="term" value="P:copper ion transport"/>
    <property type="evidence" value="ECO:0007669"/>
    <property type="project" value="InterPro"/>
</dbReference>
<evidence type="ECO:0000256" key="4">
    <source>
        <dbReference type="ARBA" id="ARBA00022723"/>
    </source>
</evidence>
<keyword evidence="6" id="KW-0143">Chaperone</keyword>
<dbReference type="InterPro" id="IPR006121">
    <property type="entry name" value="HMA_dom"/>
</dbReference>
<evidence type="ECO:0000259" key="7">
    <source>
        <dbReference type="PROSITE" id="PS50846"/>
    </source>
</evidence>
<evidence type="ECO:0000313" key="8">
    <source>
        <dbReference type="EMBL" id="MBB5181641.1"/>
    </source>
</evidence>
<dbReference type="InterPro" id="IPR000428">
    <property type="entry name" value="Cu-bd"/>
</dbReference>
<dbReference type="PROSITE" id="PS50846">
    <property type="entry name" value="HMA_2"/>
    <property type="match status" value="1"/>
</dbReference>
<evidence type="ECO:0000313" key="9">
    <source>
        <dbReference type="Proteomes" id="UP000525923"/>
    </source>
</evidence>
<dbReference type="RefSeq" id="WP_135504971.1">
    <property type="nucleotide sequence ID" value="NZ_JACHHE010000011.1"/>
</dbReference>
<dbReference type="Gene3D" id="3.30.70.100">
    <property type="match status" value="1"/>
</dbReference>
<comment type="caution">
    <text evidence="8">The sequence shown here is derived from an EMBL/GenBank/DDBJ whole genome shotgun (WGS) entry which is preliminary data.</text>
</comment>
<dbReference type="NCBIfam" id="TIGR00003">
    <property type="entry name" value="copper ion binding protein"/>
    <property type="match status" value="1"/>
</dbReference>
<proteinExistence type="predicted"/>
<dbReference type="InterPro" id="IPR006122">
    <property type="entry name" value="HMA_Cu_ion-bd"/>
</dbReference>
<dbReference type="PROSITE" id="PS01047">
    <property type="entry name" value="HMA_1"/>
    <property type="match status" value="1"/>
</dbReference>
<dbReference type="InterPro" id="IPR036163">
    <property type="entry name" value="HMA_dom_sf"/>
</dbReference>
<dbReference type="AlphaFoldDB" id="A0A7W8CU24"/>
<dbReference type="FunFam" id="3.30.70.100:FF:000005">
    <property type="entry name" value="Copper-exporting P-type ATPase A"/>
    <property type="match status" value="1"/>
</dbReference>
<protein>
    <recommendedName>
        <fullName evidence="2">Copper chaperone CopZ</fullName>
    </recommendedName>
</protein>
<evidence type="ECO:0000256" key="5">
    <source>
        <dbReference type="ARBA" id="ARBA00023008"/>
    </source>
</evidence>
<dbReference type="GO" id="GO:0005507">
    <property type="term" value="F:copper ion binding"/>
    <property type="evidence" value="ECO:0007669"/>
    <property type="project" value="InterPro"/>
</dbReference>
<dbReference type="InterPro" id="IPR049740">
    <property type="entry name" value="CopZ"/>
</dbReference>
<gene>
    <name evidence="8" type="ORF">HNQ44_003106</name>
</gene>
<dbReference type="CDD" id="cd00371">
    <property type="entry name" value="HMA"/>
    <property type="match status" value="1"/>
</dbReference>
<keyword evidence="3" id="KW-0963">Cytoplasm</keyword>
<dbReference type="NCBIfam" id="NF033795">
    <property type="entry name" value="chaper_CopZ_Bs"/>
    <property type="match status" value="1"/>
</dbReference>
<comment type="subcellular location">
    <subcellularLocation>
        <location evidence="1">Cytoplasm</location>
    </subcellularLocation>
</comment>
<dbReference type="PANTHER" id="PTHR46594">
    <property type="entry name" value="P-TYPE CATION-TRANSPORTING ATPASE"/>
    <property type="match status" value="1"/>
</dbReference>
<dbReference type="Proteomes" id="UP000525923">
    <property type="component" value="Unassembled WGS sequence"/>
</dbReference>
<keyword evidence="5" id="KW-0186">Copper</keyword>
<dbReference type="InterPro" id="IPR017969">
    <property type="entry name" value="Heavy-metal-associated_CS"/>
</dbReference>
<dbReference type="OrthoDB" id="9813965at2"/>
<dbReference type="SUPFAM" id="SSF55008">
    <property type="entry name" value="HMA, heavy metal-associated domain"/>
    <property type="match status" value="1"/>
</dbReference>
<dbReference type="EMBL" id="JACHHE010000011">
    <property type="protein sequence ID" value="MBB5181641.1"/>
    <property type="molecule type" value="Genomic_DNA"/>
</dbReference>
<dbReference type="PRINTS" id="PR00944">
    <property type="entry name" value="CUEXPORT"/>
</dbReference>